<reference evidence="4" key="1">
    <citation type="submission" date="2018-05" db="EMBL/GenBank/DDBJ databases">
        <title>Azospirillum thermophila sp. nov., a novel isolated from hot spring.</title>
        <authorList>
            <person name="Zhao Z."/>
        </authorList>
    </citation>
    <scope>NUCLEOTIDE SEQUENCE [LARGE SCALE GENOMIC DNA]</scope>
    <source>
        <strain evidence="4">CFH 70021</strain>
    </source>
</reference>
<dbReference type="SUPFAM" id="SSF47413">
    <property type="entry name" value="lambda repressor-like DNA-binding domains"/>
    <property type="match status" value="1"/>
</dbReference>
<keyword evidence="4" id="KW-1185">Reference proteome</keyword>
<evidence type="ECO:0000259" key="2">
    <source>
        <dbReference type="PROSITE" id="PS50943"/>
    </source>
</evidence>
<sequence>MVDPDEKPESVPRKRRTSHRDKPVELLIFAHNFKQARLNAGLTQTDITKRIGISQAYVSDVERAVVDPSLTHMALLARIVGKPLHELLKPSPTLKSSPTK</sequence>
<dbReference type="Gene3D" id="1.10.260.40">
    <property type="entry name" value="lambda repressor-like DNA-binding domains"/>
    <property type="match status" value="1"/>
</dbReference>
<dbReference type="Proteomes" id="UP000245629">
    <property type="component" value="Chromosome 4"/>
</dbReference>
<dbReference type="SMART" id="SM00530">
    <property type="entry name" value="HTH_XRE"/>
    <property type="match status" value="1"/>
</dbReference>
<accession>A0A2S2CVR0</accession>
<dbReference type="InterPro" id="IPR001387">
    <property type="entry name" value="Cro/C1-type_HTH"/>
</dbReference>
<dbReference type="Pfam" id="PF01381">
    <property type="entry name" value="HTH_3"/>
    <property type="match status" value="1"/>
</dbReference>
<dbReference type="EMBL" id="CP029355">
    <property type="protein sequence ID" value="AWK88603.1"/>
    <property type="molecule type" value="Genomic_DNA"/>
</dbReference>
<dbReference type="GO" id="GO:0003677">
    <property type="term" value="F:DNA binding"/>
    <property type="evidence" value="ECO:0007669"/>
    <property type="project" value="InterPro"/>
</dbReference>
<organism evidence="3 4">
    <name type="scientific">Azospirillum thermophilum</name>
    <dbReference type="NCBI Taxonomy" id="2202148"/>
    <lineage>
        <taxon>Bacteria</taxon>
        <taxon>Pseudomonadati</taxon>
        <taxon>Pseudomonadota</taxon>
        <taxon>Alphaproteobacteria</taxon>
        <taxon>Rhodospirillales</taxon>
        <taxon>Azospirillaceae</taxon>
        <taxon>Azospirillum</taxon>
    </lineage>
</organism>
<dbReference type="PROSITE" id="PS50943">
    <property type="entry name" value="HTH_CROC1"/>
    <property type="match status" value="1"/>
</dbReference>
<feature type="region of interest" description="Disordered" evidence="1">
    <location>
        <begin position="1"/>
        <end position="22"/>
    </location>
</feature>
<dbReference type="OrthoDB" id="7306306at2"/>
<proteinExistence type="predicted"/>
<dbReference type="AlphaFoldDB" id="A0A2S2CVR0"/>
<feature type="compositionally biased region" description="Basic and acidic residues" evidence="1">
    <location>
        <begin position="1"/>
        <end position="12"/>
    </location>
</feature>
<name>A0A2S2CVR0_9PROT</name>
<evidence type="ECO:0000256" key="1">
    <source>
        <dbReference type="SAM" id="MobiDB-lite"/>
    </source>
</evidence>
<evidence type="ECO:0000313" key="4">
    <source>
        <dbReference type="Proteomes" id="UP000245629"/>
    </source>
</evidence>
<dbReference type="KEGG" id="azz:DEW08_21130"/>
<gene>
    <name evidence="3" type="ORF">DEW08_21130</name>
</gene>
<dbReference type="InterPro" id="IPR010982">
    <property type="entry name" value="Lambda_DNA-bd_dom_sf"/>
</dbReference>
<evidence type="ECO:0000313" key="3">
    <source>
        <dbReference type="EMBL" id="AWK88603.1"/>
    </source>
</evidence>
<feature type="domain" description="HTH cro/C1-type" evidence="2">
    <location>
        <begin position="33"/>
        <end position="87"/>
    </location>
</feature>
<protein>
    <submittedName>
        <fullName evidence="3">Transcriptional regulator</fullName>
    </submittedName>
</protein>
<dbReference type="CDD" id="cd00093">
    <property type="entry name" value="HTH_XRE"/>
    <property type="match status" value="1"/>
</dbReference>